<name>A0A8J2JPC0_9HEXA</name>
<feature type="region of interest" description="Disordered" evidence="1">
    <location>
        <begin position="409"/>
        <end position="453"/>
    </location>
</feature>
<dbReference type="EMBL" id="CAJVCH010053582">
    <property type="protein sequence ID" value="CAG7718454.1"/>
    <property type="molecule type" value="Genomic_DNA"/>
</dbReference>
<keyword evidence="2" id="KW-0812">Transmembrane</keyword>
<feature type="compositionally biased region" description="Polar residues" evidence="1">
    <location>
        <begin position="409"/>
        <end position="418"/>
    </location>
</feature>
<organism evidence="4 5">
    <name type="scientific">Allacma fusca</name>
    <dbReference type="NCBI Taxonomy" id="39272"/>
    <lineage>
        <taxon>Eukaryota</taxon>
        <taxon>Metazoa</taxon>
        <taxon>Ecdysozoa</taxon>
        <taxon>Arthropoda</taxon>
        <taxon>Hexapoda</taxon>
        <taxon>Collembola</taxon>
        <taxon>Symphypleona</taxon>
        <taxon>Sminthuridae</taxon>
        <taxon>Allacma</taxon>
    </lineage>
</organism>
<feature type="compositionally biased region" description="Polar residues" evidence="1">
    <location>
        <begin position="427"/>
        <end position="453"/>
    </location>
</feature>
<feature type="region of interest" description="Disordered" evidence="1">
    <location>
        <begin position="620"/>
        <end position="645"/>
    </location>
</feature>
<evidence type="ECO:0000313" key="5">
    <source>
        <dbReference type="Proteomes" id="UP000708208"/>
    </source>
</evidence>
<gene>
    <name evidence="4" type="ORF">AFUS01_LOCUS7846</name>
</gene>
<feature type="transmembrane region" description="Helical" evidence="2">
    <location>
        <begin position="283"/>
        <end position="304"/>
    </location>
</feature>
<keyword evidence="3" id="KW-0732">Signal</keyword>
<sequence>MSSSKWTFNFSRAVFLVLLTNTIHDVTAADKKTEIDIIKIHEKQEISTSKSVHFATSGSGQEKVRNKTKELRSFNAKAQVLTVIIDSSRTGAKIIADVINYENNAAAYTVHLTDCSENVPVERFELAPAVDRRLPHISNYTVEKSHVYLIPPRRSRPFIIDLDYRNSSKKLRGEATCILNVLNRFNTKLHTKLIKFSPDDSCVCSTNCECSCFREDALLECKPISDSREVLDWKRKNEKELSVGGRSEALQSASNSSEKQIDEKFLGKRTKWWNSYLDDDKHIVYLSLLLAILISLLLLLLGALKGLLGCCCFPIGRLGLKHFYDKPRLLDHYYEDNYEKYQVIHDSEGYPVDPFTRARSVKRLNPKVAFLLNMTFFLCCPIFCLYWIKDCCFKDAEYAGFDDDGEISHSPNPNSGRMSRSACGPTDLNSSRVRTMRTSRQSSGRMSSANTTPIMQKSLAESRVSQSTTNEQNIRLAVEGSQLAKSILASADESEYELTPVTSKDLLYPDESEDDGVEGGEEISKGNSNTSQRTFIAGHACVYPEDHTPMSLTPLQNSSAILNMLAREPQEPDRPSRKRAQEENHLCCGSNQYGSWHRSPAIFGDDYDGESRFDLVKTTEMSRRRSVGPGGSSEASKAASILSSDDDEDEFQDFWAASLPQYHRESREMDLKKENSLRRNENQDPTNTYYLKE</sequence>
<dbReference type="Proteomes" id="UP000708208">
    <property type="component" value="Unassembled WGS sequence"/>
</dbReference>
<comment type="caution">
    <text evidence="4">The sequence shown here is derived from an EMBL/GenBank/DDBJ whole genome shotgun (WGS) entry which is preliminary data.</text>
</comment>
<evidence type="ECO:0008006" key="6">
    <source>
        <dbReference type="Google" id="ProtNLM"/>
    </source>
</evidence>
<accession>A0A8J2JPC0</accession>
<evidence type="ECO:0000256" key="1">
    <source>
        <dbReference type="SAM" id="MobiDB-lite"/>
    </source>
</evidence>
<reference evidence="4" key="1">
    <citation type="submission" date="2021-06" db="EMBL/GenBank/DDBJ databases">
        <authorList>
            <person name="Hodson N. C."/>
            <person name="Mongue J. A."/>
            <person name="Jaron S. K."/>
        </authorList>
    </citation>
    <scope>NUCLEOTIDE SEQUENCE</scope>
</reference>
<feature type="region of interest" description="Disordered" evidence="1">
    <location>
        <begin position="665"/>
        <end position="693"/>
    </location>
</feature>
<evidence type="ECO:0000256" key="2">
    <source>
        <dbReference type="SAM" id="Phobius"/>
    </source>
</evidence>
<dbReference type="AlphaFoldDB" id="A0A8J2JPC0"/>
<evidence type="ECO:0000256" key="3">
    <source>
        <dbReference type="SAM" id="SignalP"/>
    </source>
</evidence>
<keyword evidence="5" id="KW-1185">Reference proteome</keyword>
<protein>
    <recommendedName>
        <fullName evidence="6">Generative cell specific-1/HAP2 domain-containing protein</fullName>
    </recommendedName>
</protein>
<proteinExistence type="predicted"/>
<feature type="compositionally biased region" description="Basic and acidic residues" evidence="1">
    <location>
        <begin position="665"/>
        <end position="682"/>
    </location>
</feature>
<evidence type="ECO:0000313" key="4">
    <source>
        <dbReference type="EMBL" id="CAG7718454.1"/>
    </source>
</evidence>
<feature type="transmembrane region" description="Helical" evidence="2">
    <location>
        <begin position="368"/>
        <end position="388"/>
    </location>
</feature>
<dbReference type="OrthoDB" id="44061at2759"/>
<feature type="region of interest" description="Disordered" evidence="1">
    <location>
        <begin position="506"/>
        <end position="531"/>
    </location>
</feature>
<feature type="signal peptide" evidence="3">
    <location>
        <begin position="1"/>
        <end position="28"/>
    </location>
</feature>
<feature type="compositionally biased region" description="Polar residues" evidence="1">
    <location>
        <begin position="683"/>
        <end position="693"/>
    </location>
</feature>
<keyword evidence="2" id="KW-0472">Membrane</keyword>
<feature type="compositionally biased region" description="Acidic residues" evidence="1">
    <location>
        <begin position="508"/>
        <end position="521"/>
    </location>
</feature>
<keyword evidence="2" id="KW-1133">Transmembrane helix</keyword>
<feature type="chain" id="PRO_5035205597" description="Generative cell specific-1/HAP2 domain-containing protein" evidence="3">
    <location>
        <begin position="29"/>
        <end position="693"/>
    </location>
</feature>